<accession>A0A314ZH51</accession>
<evidence type="ECO:0000256" key="1">
    <source>
        <dbReference type="SAM" id="MobiDB-lite"/>
    </source>
</evidence>
<proteinExistence type="predicted"/>
<comment type="caution">
    <text evidence="2">The sequence shown here is derived from an EMBL/GenBank/DDBJ whole genome shotgun (WGS) entry which is preliminary data.</text>
</comment>
<feature type="region of interest" description="Disordered" evidence="1">
    <location>
        <begin position="1"/>
        <end position="21"/>
    </location>
</feature>
<sequence>MSTTIITPSSPVAPVVMSSTQEPSAEGELIVVTPSPPSTASVSVLMPQVSMAQESTVVTKLAVAEASVVPPAAEEPASSDDLAKLYASLHEEGGSSALVAPLDEDSKAAIERLRDFCIWGSTK</sequence>
<dbReference type="AlphaFoldDB" id="A0A314ZH51"/>
<dbReference type="EMBL" id="PJQY01001588">
    <property type="protein sequence ID" value="PQQ01246.1"/>
    <property type="molecule type" value="Genomic_DNA"/>
</dbReference>
<name>A0A314ZH51_PRUYE</name>
<feature type="compositionally biased region" description="Low complexity" evidence="1">
    <location>
        <begin position="8"/>
        <end position="19"/>
    </location>
</feature>
<gene>
    <name evidence="2" type="ORF">Pyn_32244</name>
</gene>
<dbReference type="Proteomes" id="UP000250321">
    <property type="component" value="Unassembled WGS sequence"/>
</dbReference>
<evidence type="ECO:0000313" key="3">
    <source>
        <dbReference type="Proteomes" id="UP000250321"/>
    </source>
</evidence>
<organism evidence="2 3">
    <name type="scientific">Prunus yedoensis var. nudiflora</name>
    <dbReference type="NCBI Taxonomy" id="2094558"/>
    <lineage>
        <taxon>Eukaryota</taxon>
        <taxon>Viridiplantae</taxon>
        <taxon>Streptophyta</taxon>
        <taxon>Embryophyta</taxon>
        <taxon>Tracheophyta</taxon>
        <taxon>Spermatophyta</taxon>
        <taxon>Magnoliopsida</taxon>
        <taxon>eudicotyledons</taxon>
        <taxon>Gunneridae</taxon>
        <taxon>Pentapetalae</taxon>
        <taxon>rosids</taxon>
        <taxon>fabids</taxon>
        <taxon>Rosales</taxon>
        <taxon>Rosaceae</taxon>
        <taxon>Amygdaloideae</taxon>
        <taxon>Amygdaleae</taxon>
        <taxon>Prunus</taxon>
    </lineage>
</organism>
<protein>
    <submittedName>
        <fullName evidence="2">Uncharacterized protein</fullName>
    </submittedName>
</protein>
<reference evidence="2 3" key="1">
    <citation type="submission" date="2018-02" db="EMBL/GenBank/DDBJ databases">
        <title>Draft genome of wild Prunus yedoensis var. nudiflora.</title>
        <authorList>
            <person name="Baek S."/>
            <person name="Kim J.-H."/>
            <person name="Choi K."/>
            <person name="Kim G.-B."/>
            <person name="Cho A."/>
            <person name="Jang H."/>
            <person name="Shin C.-H."/>
            <person name="Yu H.-J."/>
            <person name="Mun J.-H."/>
        </authorList>
    </citation>
    <scope>NUCLEOTIDE SEQUENCE [LARGE SCALE GENOMIC DNA]</scope>
    <source>
        <strain evidence="3">cv. Jeju island</strain>
        <tissue evidence="2">Leaf</tissue>
    </source>
</reference>
<evidence type="ECO:0000313" key="2">
    <source>
        <dbReference type="EMBL" id="PQQ01246.1"/>
    </source>
</evidence>
<keyword evidence="3" id="KW-1185">Reference proteome</keyword>